<dbReference type="EMBL" id="QGHB01000009">
    <property type="protein sequence ID" value="PWK84256.1"/>
    <property type="molecule type" value="Genomic_DNA"/>
</dbReference>
<keyword evidence="4" id="KW-1185">Reference proteome</keyword>
<proteinExistence type="predicted"/>
<dbReference type="Proteomes" id="UP000248714">
    <property type="component" value="Unassembled WGS sequence"/>
</dbReference>
<sequence>MGVTVERFDPAHASEAGLLAFHEVVSGSPRKAFQRDTSVVPARVDHSIGYETVSVMIAVSAPTAEVRA</sequence>
<reference evidence="1 3" key="1">
    <citation type="submission" date="2018-05" db="EMBL/GenBank/DDBJ databases">
        <title>Genomic Encyclopedia of Type Strains, Phase IV (KMG-IV): sequencing the most valuable type-strain genomes for metagenomic binning, comparative biology and taxonomic classification.</title>
        <authorList>
            <person name="Goeker M."/>
        </authorList>
    </citation>
    <scope>NUCLEOTIDE SEQUENCE [LARGE SCALE GENOMIC DNA]</scope>
    <source>
        <strain evidence="2 4">DSM 45479</strain>
        <strain evidence="1 3">DSM 45480</strain>
    </source>
</reference>
<evidence type="ECO:0000313" key="3">
    <source>
        <dbReference type="Proteomes" id="UP000246005"/>
    </source>
</evidence>
<gene>
    <name evidence="2" type="ORF">C8D87_1021202</name>
    <name evidence="1" type="ORF">C8D88_109341</name>
</gene>
<dbReference type="EMBL" id="QLTT01000002">
    <property type="protein sequence ID" value="RAS69124.1"/>
    <property type="molecule type" value="Genomic_DNA"/>
</dbReference>
<evidence type="ECO:0000313" key="4">
    <source>
        <dbReference type="Proteomes" id="UP000248714"/>
    </source>
</evidence>
<evidence type="ECO:0000313" key="1">
    <source>
        <dbReference type="EMBL" id="PWK84256.1"/>
    </source>
</evidence>
<comment type="caution">
    <text evidence="1">The sequence shown here is derived from an EMBL/GenBank/DDBJ whole genome shotgun (WGS) entry which is preliminary data.</text>
</comment>
<dbReference type="RefSeq" id="WP_109639274.1">
    <property type="nucleotide sequence ID" value="NZ_QGHB01000009.1"/>
</dbReference>
<accession>A0A316HSE0</accession>
<name>A0A316HSE0_9PSEU</name>
<evidence type="ECO:0000313" key="2">
    <source>
        <dbReference type="EMBL" id="RAS69124.1"/>
    </source>
</evidence>
<dbReference type="AlphaFoldDB" id="A0A316HSE0"/>
<organism evidence="1 3">
    <name type="scientific">Lentzea atacamensis</name>
    <dbReference type="NCBI Taxonomy" id="531938"/>
    <lineage>
        <taxon>Bacteria</taxon>
        <taxon>Bacillati</taxon>
        <taxon>Actinomycetota</taxon>
        <taxon>Actinomycetes</taxon>
        <taxon>Pseudonocardiales</taxon>
        <taxon>Pseudonocardiaceae</taxon>
        <taxon>Lentzea</taxon>
    </lineage>
</organism>
<protein>
    <submittedName>
        <fullName evidence="1">Uncharacterized protein</fullName>
    </submittedName>
</protein>
<dbReference type="Proteomes" id="UP000246005">
    <property type="component" value="Unassembled WGS sequence"/>
</dbReference>